<gene>
    <name evidence="1" type="ORF">HHL10_09820</name>
</gene>
<protein>
    <recommendedName>
        <fullName evidence="3">PilZ domain-containing protein</fullName>
    </recommendedName>
</protein>
<accession>A0A848F901</accession>
<dbReference type="Proteomes" id="UP000574067">
    <property type="component" value="Unassembled WGS sequence"/>
</dbReference>
<keyword evidence="2" id="KW-1185">Reference proteome</keyword>
<reference evidence="1 2" key="1">
    <citation type="submission" date="2020-04" db="EMBL/GenBank/DDBJ databases">
        <title>Azohydromonas sp. isolated from soil.</title>
        <authorList>
            <person name="Dahal R.H."/>
        </authorList>
    </citation>
    <scope>NUCLEOTIDE SEQUENCE [LARGE SCALE GENOMIC DNA]</scope>
    <source>
        <strain evidence="1 2">G-1-1-14</strain>
    </source>
</reference>
<proteinExistence type="predicted"/>
<dbReference type="RefSeq" id="WP_169160174.1">
    <property type="nucleotide sequence ID" value="NZ_JABBFW010000005.1"/>
</dbReference>
<sequence length="112" mass="12187">MDNFTKYARHTHKLFSCSASLMLPNHRLLPAHTVEISAEDLKAVVSENLPEGLDCLIRLNVPVKPAGAHTVIAHVETRGSVFDGKHGGFLVELRFTAIAAQSRAVIKDFLGA</sequence>
<dbReference type="AlphaFoldDB" id="A0A848F901"/>
<evidence type="ECO:0008006" key="3">
    <source>
        <dbReference type="Google" id="ProtNLM"/>
    </source>
</evidence>
<organism evidence="1 2">
    <name type="scientific">Azohydromonas caseinilytica</name>
    <dbReference type="NCBI Taxonomy" id="2728836"/>
    <lineage>
        <taxon>Bacteria</taxon>
        <taxon>Pseudomonadati</taxon>
        <taxon>Pseudomonadota</taxon>
        <taxon>Betaproteobacteria</taxon>
        <taxon>Burkholderiales</taxon>
        <taxon>Sphaerotilaceae</taxon>
        <taxon>Azohydromonas</taxon>
    </lineage>
</organism>
<evidence type="ECO:0000313" key="2">
    <source>
        <dbReference type="Proteomes" id="UP000574067"/>
    </source>
</evidence>
<name>A0A848F901_9BURK</name>
<evidence type="ECO:0000313" key="1">
    <source>
        <dbReference type="EMBL" id="NML15276.1"/>
    </source>
</evidence>
<comment type="caution">
    <text evidence="1">The sequence shown here is derived from an EMBL/GenBank/DDBJ whole genome shotgun (WGS) entry which is preliminary data.</text>
</comment>
<dbReference type="EMBL" id="JABBFW010000005">
    <property type="protein sequence ID" value="NML15276.1"/>
    <property type="molecule type" value="Genomic_DNA"/>
</dbReference>